<reference evidence="1" key="1">
    <citation type="submission" date="2016-03" db="EMBL/GenBank/DDBJ databases">
        <authorList>
            <person name="Ploux O."/>
        </authorList>
    </citation>
    <scope>NUCLEOTIDE SEQUENCE</scope>
    <source>
        <strain evidence="1">UC10</strain>
    </source>
</reference>
<accession>A0A1Y5QC64</accession>
<dbReference type="NCBIfam" id="TIGR04509">
    <property type="entry name" value="mod_pep_NH_fam"/>
    <property type="match status" value="1"/>
</dbReference>
<proteinExistence type="predicted"/>
<dbReference type="InterPro" id="IPR030976">
    <property type="entry name" value="Mod_pep_NH_fam"/>
</dbReference>
<name>A0A1Y5QC64_9GAMM</name>
<organism evidence="1">
    <name type="scientific">uncultured Stenotrophomonas sp</name>
    <dbReference type="NCBI Taxonomy" id="165438"/>
    <lineage>
        <taxon>Bacteria</taxon>
        <taxon>Pseudomonadati</taxon>
        <taxon>Pseudomonadota</taxon>
        <taxon>Gammaproteobacteria</taxon>
        <taxon>Lysobacterales</taxon>
        <taxon>Lysobacteraceae</taxon>
        <taxon>Stenotrophomonas</taxon>
        <taxon>environmental samples</taxon>
    </lineage>
</organism>
<dbReference type="AlphaFoldDB" id="A0A1Y5QC64"/>
<sequence>MNNCFNNEGSAAGHPGLDAVTADTLLEKLSSDDAFRELFNANPILALAELGVDAAQALAPQAPSADDPFYCMTTNQLASKEEIAAARIELQAHLTKAGNQTVIFCFEADKIASTLDNN</sequence>
<dbReference type="EMBL" id="FLTS01000001">
    <property type="protein sequence ID" value="SBV37754.1"/>
    <property type="molecule type" value="Genomic_DNA"/>
</dbReference>
<protein>
    <submittedName>
        <fullName evidence="1">Uncharacterized protein</fullName>
    </submittedName>
</protein>
<evidence type="ECO:0000313" key="1">
    <source>
        <dbReference type="EMBL" id="SBV37754.1"/>
    </source>
</evidence>
<gene>
    <name evidence="1" type="ORF">STPYR_12697</name>
</gene>